<keyword evidence="4" id="KW-1185">Reference proteome</keyword>
<feature type="compositionally biased region" description="Polar residues" evidence="1">
    <location>
        <begin position="237"/>
        <end position="252"/>
    </location>
</feature>
<protein>
    <recommendedName>
        <fullName evidence="2">Protein kinase domain-containing protein</fullName>
    </recommendedName>
</protein>
<name>A0ABR1IWW1_9AGAR</name>
<feature type="compositionally biased region" description="Basic and acidic residues" evidence="1">
    <location>
        <begin position="353"/>
        <end position="366"/>
    </location>
</feature>
<dbReference type="EMBL" id="JBANRG010000069">
    <property type="protein sequence ID" value="KAK7440198.1"/>
    <property type="molecule type" value="Genomic_DNA"/>
</dbReference>
<dbReference type="PANTHER" id="PTHR38248:SF2">
    <property type="entry name" value="FUNK1 11"/>
    <property type="match status" value="1"/>
</dbReference>
<evidence type="ECO:0000256" key="1">
    <source>
        <dbReference type="SAM" id="MobiDB-lite"/>
    </source>
</evidence>
<dbReference type="SUPFAM" id="SSF56112">
    <property type="entry name" value="Protein kinase-like (PK-like)"/>
    <property type="match status" value="1"/>
</dbReference>
<reference evidence="3 4" key="1">
    <citation type="submission" date="2024-01" db="EMBL/GenBank/DDBJ databases">
        <title>A draft genome for the cacao thread blight pathogen Marasmiellus scandens.</title>
        <authorList>
            <person name="Baruah I.K."/>
            <person name="Leung J."/>
            <person name="Bukari Y."/>
            <person name="Amoako-Attah I."/>
            <person name="Meinhardt L.W."/>
            <person name="Bailey B.A."/>
            <person name="Cohen S.P."/>
        </authorList>
    </citation>
    <scope>NUCLEOTIDE SEQUENCE [LARGE SCALE GENOMIC DNA]</scope>
    <source>
        <strain evidence="3 4">GH-19</strain>
    </source>
</reference>
<comment type="caution">
    <text evidence="3">The sequence shown here is derived from an EMBL/GenBank/DDBJ whole genome shotgun (WGS) entry which is preliminary data.</text>
</comment>
<feature type="region of interest" description="Disordered" evidence="1">
    <location>
        <begin position="208"/>
        <end position="311"/>
    </location>
</feature>
<dbReference type="InterPro" id="IPR040976">
    <property type="entry name" value="Pkinase_fungal"/>
</dbReference>
<feature type="domain" description="Protein kinase" evidence="2">
    <location>
        <begin position="546"/>
        <end position="914"/>
    </location>
</feature>
<dbReference type="SMART" id="SM00220">
    <property type="entry name" value="S_TKc"/>
    <property type="match status" value="1"/>
</dbReference>
<dbReference type="PANTHER" id="PTHR38248">
    <property type="entry name" value="FUNK1 6"/>
    <property type="match status" value="1"/>
</dbReference>
<feature type="region of interest" description="Disordered" evidence="1">
    <location>
        <begin position="1"/>
        <end position="23"/>
    </location>
</feature>
<dbReference type="Pfam" id="PF17667">
    <property type="entry name" value="Pkinase_fungal"/>
    <property type="match status" value="1"/>
</dbReference>
<sequence length="914" mass="101953">MNVPASTPGIYAYPHQQPSDRGAFTQSQYATPLGKCAGSQADFEENHKVEHINVYLEEDIRDCIRIGEADFLSQILDSTSNDFKALTRRRGPVSQVLSSAPFQTAWEDYIKTASKKEIKEPELYPLLISVMNAASKVWFPKDSPLLFFDGSGKVVLGSYASRKPDIHALDSTFAVDSTIPQNLDIYWPMIMWWLEVKCKGGNALDHGGVVGDEEKNTDASGPTRSREIKPKPKKSARASTSQAPSRSQQTTAPPARANNKRKIGGSAAARNDVQASSSSQVSYSLRSKGPVTGPCENAPSAAESSTFPSPAQSNILSCIISQQPNDRQTTPLPSFGEEQDSPMSEEVEDDIENDRGQKRLKDEEGQRIVTDPEPGAEIDPAAEVKLDDAQLKRHTKLQCAGYGLEMLSSGLLRLHSVGVIIDTLVLQLVYYDRSKVILSKPVTLSSEYGQAFFLAALYKLMSLEARKQGLLPASIGVKGPSLPTIKPRLNNQHMAGYQGLAHKPKHPGTKPSANSIIDTNPGCNAFYDCELTLDEGKAVKLKEVVYRAHGIIGRGTTVIKGIDWNGQEVIVKLSFPGKERDPENELVEYARGKAVGDHAWAQNHLPEIRWAKTYDFADDMPQTKLAKYLHGLKIPYDKRVLRITVQDVLHPLTDLVDPTECAQVFYDVLQTHRWLVDHPKILHRDISMANIMFRRINGQVYGVLNDFDLASKLPPPQGLTSLQRTGTKPYMALDLLDPNWRMGHTYRHDLESLFYVVLIFCCHYDKLISSPHLQKIQGSRPFDQWFSASTQLVGSLKTAFFLTKDNIDVTKHFDGFKVCLTRLKTRIAAGHSAKAAYNNELNDHEVSKQEHQTVGVPFEEPPPEPFEWITLGDNVTYEKFRQVMGTFMLKPLITRYPSHLALEEKDFLRPMVQT</sequence>
<feature type="compositionally biased region" description="Polar residues" evidence="1">
    <location>
        <begin position="302"/>
        <end position="311"/>
    </location>
</feature>
<feature type="compositionally biased region" description="Acidic residues" evidence="1">
    <location>
        <begin position="337"/>
        <end position="352"/>
    </location>
</feature>
<evidence type="ECO:0000313" key="4">
    <source>
        <dbReference type="Proteomes" id="UP001498398"/>
    </source>
</evidence>
<organism evidence="3 4">
    <name type="scientific">Marasmiellus scandens</name>
    <dbReference type="NCBI Taxonomy" id="2682957"/>
    <lineage>
        <taxon>Eukaryota</taxon>
        <taxon>Fungi</taxon>
        <taxon>Dikarya</taxon>
        <taxon>Basidiomycota</taxon>
        <taxon>Agaricomycotina</taxon>
        <taxon>Agaricomycetes</taxon>
        <taxon>Agaricomycetidae</taxon>
        <taxon>Agaricales</taxon>
        <taxon>Marasmiineae</taxon>
        <taxon>Omphalotaceae</taxon>
        <taxon>Marasmiellus</taxon>
    </lineage>
</organism>
<feature type="region of interest" description="Disordered" evidence="1">
    <location>
        <begin position="324"/>
        <end position="378"/>
    </location>
</feature>
<dbReference type="InterPro" id="IPR011009">
    <property type="entry name" value="Kinase-like_dom_sf"/>
</dbReference>
<dbReference type="Proteomes" id="UP001498398">
    <property type="component" value="Unassembled WGS sequence"/>
</dbReference>
<feature type="compositionally biased region" description="Low complexity" evidence="1">
    <location>
        <begin position="276"/>
        <end position="287"/>
    </location>
</feature>
<accession>A0ABR1IWW1</accession>
<evidence type="ECO:0000259" key="2">
    <source>
        <dbReference type="PROSITE" id="PS50011"/>
    </source>
</evidence>
<evidence type="ECO:0000313" key="3">
    <source>
        <dbReference type="EMBL" id="KAK7440198.1"/>
    </source>
</evidence>
<gene>
    <name evidence="3" type="ORF">VKT23_017140</name>
</gene>
<dbReference type="InterPro" id="IPR000719">
    <property type="entry name" value="Prot_kinase_dom"/>
</dbReference>
<proteinExistence type="predicted"/>
<dbReference type="Gene3D" id="1.10.510.10">
    <property type="entry name" value="Transferase(Phosphotransferase) domain 1"/>
    <property type="match status" value="1"/>
</dbReference>
<dbReference type="PROSITE" id="PS50011">
    <property type="entry name" value="PROTEIN_KINASE_DOM"/>
    <property type="match status" value="1"/>
</dbReference>